<keyword evidence="1" id="KW-0812">Transmembrane</keyword>
<protein>
    <submittedName>
        <fullName evidence="2">Uncharacterized protein</fullName>
    </submittedName>
</protein>
<name>A0A6I4NMV0_9FLAO</name>
<dbReference type="Proteomes" id="UP000471501">
    <property type="component" value="Unassembled WGS sequence"/>
</dbReference>
<evidence type="ECO:0000256" key="1">
    <source>
        <dbReference type="SAM" id="Phobius"/>
    </source>
</evidence>
<keyword evidence="1" id="KW-1133">Transmembrane helix</keyword>
<feature type="transmembrane region" description="Helical" evidence="1">
    <location>
        <begin position="6"/>
        <end position="25"/>
    </location>
</feature>
<organism evidence="2 3">
    <name type="scientific">Flavobacterium hydrocarbonoxydans</name>
    <dbReference type="NCBI Taxonomy" id="2683249"/>
    <lineage>
        <taxon>Bacteria</taxon>
        <taxon>Pseudomonadati</taxon>
        <taxon>Bacteroidota</taxon>
        <taxon>Flavobacteriia</taxon>
        <taxon>Flavobacteriales</taxon>
        <taxon>Flavobacteriaceae</taxon>
        <taxon>Flavobacterium</taxon>
    </lineage>
</organism>
<proteinExistence type="predicted"/>
<reference evidence="2 3" key="1">
    <citation type="submission" date="2019-12" db="EMBL/GenBank/DDBJ databases">
        <authorList>
            <person name="Kim Y.S."/>
        </authorList>
    </citation>
    <scope>NUCLEOTIDE SEQUENCE [LARGE SCALE GENOMIC DNA]</scope>
    <source>
        <strain evidence="2 3">GA093</strain>
    </source>
</reference>
<sequence length="52" mass="6138">MKFFNFLDFFISGLFALGAFLFYLANKDNLKTRREKEMYEPMTKVESIKSCG</sequence>
<evidence type="ECO:0000313" key="2">
    <source>
        <dbReference type="EMBL" id="MWB95423.1"/>
    </source>
</evidence>
<dbReference type="AlphaFoldDB" id="A0A6I4NMV0"/>
<gene>
    <name evidence="2" type="ORF">GON26_13720</name>
</gene>
<comment type="caution">
    <text evidence="2">The sequence shown here is derived from an EMBL/GenBank/DDBJ whole genome shotgun (WGS) entry which is preliminary data.</text>
</comment>
<keyword evidence="1" id="KW-0472">Membrane</keyword>
<accession>A0A6I4NMV0</accession>
<evidence type="ECO:0000313" key="3">
    <source>
        <dbReference type="Proteomes" id="UP000471501"/>
    </source>
</evidence>
<keyword evidence="3" id="KW-1185">Reference proteome</keyword>
<dbReference type="EMBL" id="WSTB01000007">
    <property type="protein sequence ID" value="MWB95423.1"/>
    <property type="molecule type" value="Genomic_DNA"/>
</dbReference>